<sequence>WAILGLNILRKEVCYEPWGCFSIRPPFTNSAGHLPEPPNQLQVRYLLNTRAARNVELDLDLPEQRLREMFDVTRETKVVVHGYLDQGNHTFNDRELGINVFWTQADVTVTIPHRFAETDDMNVLIVDWGPGAASVNYLQVVANTRLVGKMAAAMLRRLMQIGAPSQSFHLIGHSLGAQIAGYIGSEISEIGRISGKCLDPAGPGFDTTPPEVRLDPSDAIFVDVIHTNARPLEQMGFGYQQPCGTVDFYPNGGRTQPGCYISLYDRLSGLLMGRPIIHIVACDHLRALYLFMESINGHCAFRAQRCQSWDSISPSTCQPCDVTEDCVTMGYDVKNATGVYYLETRPRAPYCSYALLHVIYGSRSPDPVEMSHVRFAEQDWIPFNPIYILDFLLLCQLRRFAVIKTA</sequence>
<keyword evidence="5" id="KW-0479">Metal-binding</keyword>
<keyword evidence="5" id="KW-0106">Calcium</keyword>
<feature type="active site" description="Nucleophile" evidence="4">
    <location>
        <position position="174"/>
    </location>
</feature>
<dbReference type="InterPro" id="IPR033906">
    <property type="entry name" value="Lipase_N"/>
</dbReference>
<accession>A0ABD0LY77</accession>
<dbReference type="EMBL" id="JACVVK020000017">
    <property type="protein sequence ID" value="KAK7504091.1"/>
    <property type="molecule type" value="Genomic_DNA"/>
</dbReference>
<evidence type="ECO:0000256" key="3">
    <source>
        <dbReference type="ARBA" id="ARBA00022525"/>
    </source>
</evidence>
<evidence type="ECO:0000313" key="9">
    <source>
        <dbReference type="Proteomes" id="UP001519460"/>
    </source>
</evidence>
<dbReference type="AlphaFoldDB" id="A0ABD0LY77"/>
<dbReference type="Pfam" id="PF00151">
    <property type="entry name" value="Lipase"/>
    <property type="match status" value="1"/>
</dbReference>
<dbReference type="Gene3D" id="3.40.50.1820">
    <property type="entry name" value="alpha/beta hydrolase"/>
    <property type="match status" value="1"/>
</dbReference>
<feature type="active site" description="Charge relay system" evidence="4">
    <location>
        <position position="199"/>
    </location>
</feature>
<keyword evidence="3" id="KW-0964">Secreted</keyword>
<dbReference type="InterPro" id="IPR013818">
    <property type="entry name" value="Lipase"/>
</dbReference>
<dbReference type="InterPro" id="IPR000734">
    <property type="entry name" value="TAG_lipase"/>
</dbReference>
<organism evidence="8 9">
    <name type="scientific">Batillaria attramentaria</name>
    <dbReference type="NCBI Taxonomy" id="370345"/>
    <lineage>
        <taxon>Eukaryota</taxon>
        <taxon>Metazoa</taxon>
        <taxon>Spiralia</taxon>
        <taxon>Lophotrochozoa</taxon>
        <taxon>Mollusca</taxon>
        <taxon>Gastropoda</taxon>
        <taxon>Caenogastropoda</taxon>
        <taxon>Sorbeoconcha</taxon>
        <taxon>Cerithioidea</taxon>
        <taxon>Batillariidae</taxon>
        <taxon>Batillaria</taxon>
    </lineage>
</organism>
<evidence type="ECO:0000259" key="7">
    <source>
        <dbReference type="Pfam" id="PF00151"/>
    </source>
</evidence>
<feature type="binding site" evidence="5">
    <location>
        <position position="215"/>
    </location>
    <ligand>
        <name>Ca(2+)</name>
        <dbReference type="ChEBI" id="CHEBI:29108"/>
    </ligand>
</feature>
<dbReference type="PANTHER" id="PTHR11610:SF173">
    <property type="entry name" value="LIPASE DOMAIN-CONTAINING PROTEIN-RELATED"/>
    <property type="match status" value="1"/>
</dbReference>
<evidence type="ECO:0000313" key="8">
    <source>
        <dbReference type="EMBL" id="KAK7504091.1"/>
    </source>
</evidence>
<feature type="active site" description="Charge relay system" evidence="4">
    <location>
        <position position="284"/>
    </location>
</feature>
<evidence type="ECO:0000256" key="6">
    <source>
        <dbReference type="RuleBase" id="RU004262"/>
    </source>
</evidence>
<dbReference type="GO" id="GO:0005576">
    <property type="term" value="C:extracellular region"/>
    <property type="evidence" value="ECO:0007669"/>
    <property type="project" value="UniProtKB-SubCell"/>
</dbReference>
<proteinExistence type="inferred from homology"/>
<evidence type="ECO:0000256" key="2">
    <source>
        <dbReference type="ARBA" id="ARBA00010701"/>
    </source>
</evidence>
<dbReference type="PANTHER" id="PTHR11610">
    <property type="entry name" value="LIPASE"/>
    <property type="match status" value="1"/>
</dbReference>
<dbReference type="InterPro" id="IPR016272">
    <property type="entry name" value="Lipase_LIPH"/>
</dbReference>
<comment type="caution">
    <text evidence="8">The sequence shown here is derived from an EMBL/GenBank/DDBJ whole genome shotgun (WGS) entry which is preliminary data.</text>
</comment>
<evidence type="ECO:0000256" key="5">
    <source>
        <dbReference type="PIRSR" id="PIRSR000865-2"/>
    </source>
</evidence>
<feature type="binding site" evidence="5">
    <location>
        <position position="213"/>
    </location>
    <ligand>
        <name>Ca(2+)</name>
        <dbReference type="ChEBI" id="CHEBI:29108"/>
    </ligand>
</feature>
<name>A0ABD0LY77_9CAEN</name>
<gene>
    <name evidence="8" type="ORF">BaRGS_00004823</name>
</gene>
<evidence type="ECO:0000256" key="4">
    <source>
        <dbReference type="PIRSR" id="PIRSR000865-1"/>
    </source>
</evidence>
<dbReference type="SUPFAM" id="SSF53474">
    <property type="entry name" value="alpha/beta-Hydrolases"/>
    <property type="match status" value="1"/>
</dbReference>
<evidence type="ECO:0000256" key="1">
    <source>
        <dbReference type="ARBA" id="ARBA00004613"/>
    </source>
</evidence>
<reference evidence="8 9" key="1">
    <citation type="journal article" date="2023" name="Sci. Data">
        <title>Genome assembly of the Korean intertidal mud-creeper Batillaria attramentaria.</title>
        <authorList>
            <person name="Patra A.K."/>
            <person name="Ho P.T."/>
            <person name="Jun S."/>
            <person name="Lee S.J."/>
            <person name="Kim Y."/>
            <person name="Won Y.J."/>
        </authorList>
    </citation>
    <scope>NUCLEOTIDE SEQUENCE [LARGE SCALE GENOMIC DNA]</scope>
    <source>
        <strain evidence="8">Wonlab-2016</strain>
    </source>
</reference>
<dbReference type="Proteomes" id="UP001519460">
    <property type="component" value="Unassembled WGS sequence"/>
</dbReference>
<comment type="similarity">
    <text evidence="2 6">Belongs to the AB hydrolase superfamily. Lipase family.</text>
</comment>
<dbReference type="InterPro" id="IPR029058">
    <property type="entry name" value="AB_hydrolase_fold"/>
</dbReference>
<dbReference type="PIRSF" id="PIRSF000865">
    <property type="entry name" value="Lipoprotein_lipase_LIPH"/>
    <property type="match status" value="1"/>
</dbReference>
<protein>
    <recommendedName>
        <fullName evidence="7">Lipase domain-containing protein</fullName>
    </recommendedName>
</protein>
<keyword evidence="9" id="KW-1185">Reference proteome</keyword>
<feature type="non-terminal residue" evidence="8">
    <location>
        <position position="1"/>
    </location>
</feature>
<comment type="subcellular location">
    <subcellularLocation>
        <location evidence="1">Secreted</location>
    </subcellularLocation>
</comment>
<dbReference type="CDD" id="cd00707">
    <property type="entry name" value="Pancreat_lipase_like"/>
    <property type="match status" value="1"/>
</dbReference>
<feature type="binding site" evidence="5">
    <location>
        <position position="218"/>
    </location>
    <ligand>
        <name>Ca(2+)</name>
        <dbReference type="ChEBI" id="CHEBI:29108"/>
    </ligand>
</feature>
<feature type="domain" description="Lipase" evidence="7">
    <location>
        <begin position="11"/>
        <end position="350"/>
    </location>
</feature>